<organism evidence="1">
    <name type="scientific">marine sediment metagenome</name>
    <dbReference type="NCBI Taxonomy" id="412755"/>
    <lineage>
        <taxon>unclassified sequences</taxon>
        <taxon>metagenomes</taxon>
        <taxon>ecological metagenomes</taxon>
    </lineage>
</organism>
<name>A0A0F9A9R3_9ZZZZ</name>
<accession>A0A0F9A9R3</accession>
<evidence type="ECO:0008006" key="2">
    <source>
        <dbReference type="Google" id="ProtNLM"/>
    </source>
</evidence>
<protein>
    <recommendedName>
        <fullName evidence="2">F5/8 type C domain-containing protein</fullName>
    </recommendedName>
</protein>
<sequence>TERVTVDRCIASGPCYIYHLALASNSSGAATADIYNGVSDKGNVKIDMTCIDDYYAQHDYWPPMYFDRGIYVDVGSNVKSVIVRYHGHKP</sequence>
<feature type="non-terminal residue" evidence="1">
    <location>
        <position position="1"/>
    </location>
</feature>
<evidence type="ECO:0000313" key="1">
    <source>
        <dbReference type="EMBL" id="KKK94895.1"/>
    </source>
</evidence>
<dbReference type="EMBL" id="LAZR01047148">
    <property type="protein sequence ID" value="KKK94895.1"/>
    <property type="molecule type" value="Genomic_DNA"/>
</dbReference>
<proteinExistence type="predicted"/>
<comment type="caution">
    <text evidence="1">The sequence shown here is derived from an EMBL/GenBank/DDBJ whole genome shotgun (WGS) entry which is preliminary data.</text>
</comment>
<dbReference type="AlphaFoldDB" id="A0A0F9A9R3"/>
<gene>
    <name evidence="1" type="ORF">LCGC14_2678230</name>
</gene>
<reference evidence="1" key="1">
    <citation type="journal article" date="2015" name="Nature">
        <title>Complex archaea that bridge the gap between prokaryotes and eukaryotes.</title>
        <authorList>
            <person name="Spang A."/>
            <person name="Saw J.H."/>
            <person name="Jorgensen S.L."/>
            <person name="Zaremba-Niedzwiedzka K."/>
            <person name="Martijn J."/>
            <person name="Lind A.E."/>
            <person name="van Eijk R."/>
            <person name="Schleper C."/>
            <person name="Guy L."/>
            <person name="Ettema T.J."/>
        </authorList>
    </citation>
    <scope>NUCLEOTIDE SEQUENCE</scope>
</reference>